<gene>
    <name evidence="3" type="ORF">CYCCA115_LOCUS3818</name>
</gene>
<feature type="compositionally biased region" description="Basic and acidic residues" evidence="1">
    <location>
        <begin position="289"/>
        <end position="310"/>
    </location>
</feature>
<proteinExistence type="predicted"/>
<evidence type="ECO:0000313" key="4">
    <source>
        <dbReference type="Proteomes" id="UP001295423"/>
    </source>
</evidence>
<dbReference type="AlphaFoldDB" id="A0AAD2CGZ4"/>
<comment type="caution">
    <text evidence="3">The sequence shown here is derived from an EMBL/GenBank/DDBJ whole genome shotgun (WGS) entry which is preliminary data.</text>
</comment>
<dbReference type="EMBL" id="CAKOGP040000335">
    <property type="protein sequence ID" value="CAJ1934478.1"/>
    <property type="molecule type" value="Genomic_DNA"/>
</dbReference>
<name>A0AAD2CGZ4_9STRA</name>
<accession>A0AAD2CGZ4</accession>
<dbReference type="Pfam" id="PF20710">
    <property type="entry name" value="DUF6824"/>
    <property type="match status" value="1"/>
</dbReference>
<sequence length="316" mass="34907">MVSLEPPEKTTSEIMVDNDCLDYFKPIGEVDDPDIRRQQCGSRSACTDPFPKNFEPGEGDVICCGGKEAFEHVGNKQYRMYIANNAAAYRKADSRLHKSFIVSSIIETVKERTSVSRYGGFLKRDIRTGRWYQLDKKASREKVSHALREAIKVQQRKEARERPDTSSGRILARKLRNECIQEEHRPEMEQCPSKQPASTPSNLIAILPESSFPCCGGAAGDDRVLSNMACVATCAQGLTSSVGSQLSQISDDDDDGSLAFGLVASISDNDDDCTSTISSSATGSAHSNSDWERSLKESNERFSRPEEKELSLNFVA</sequence>
<dbReference type="InterPro" id="IPR049227">
    <property type="entry name" value="DUF6824"/>
</dbReference>
<feature type="compositionally biased region" description="Low complexity" evidence="1">
    <location>
        <begin position="275"/>
        <end position="288"/>
    </location>
</feature>
<feature type="domain" description="DUF6824" evidence="2">
    <location>
        <begin position="60"/>
        <end position="149"/>
    </location>
</feature>
<evidence type="ECO:0000259" key="2">
    <source>
        <dbReference type="Pfam" id="PF20710"/>
    </source>
</evidence>
<evidence type="ECO:0000256" key="1">
    <source>
        <dbReference type="SAM" id="MobiDB-lite"/>
    </source>
</evidence>
<organism evidence="3 4">
    <name type="scientific">Cylindrotheca closterium</name>
    <dbReference type="NCBI Taxonomy" id="2856"/>
    <lineage>
        <taxon>Eukaryota</taxon>
        <taxon>Sar</taxon>
        <taxon>Stramenopiles</taxon>
        <taxon>Ochrophyta</taxon>
        <taxon>Bacillariophyta</taxon>
        <taxon>Bacillariophyceae</taxon>
        <taxon>Bacillariophycidae</taxon>
        <taxon>Bacillariales</taxon>
        <taxon>Bacillariaceae</taxon>
        <taxon>Cylindrotheca</taxon>
    </lineage>
</organism>
<protein>
    <recommendedName>
        <fullName evidence="2">DUF6824 domain-containing protein</fullName>
    </recommendedName>
</protein>
<reference evidence="3" key="1">
    <citation type="submission" date="2023-08" db="EMBL/GenBank/DDBJ databases">
        <authorList>
            <person name="Audoor S."/>
            <person name="Bilcke G."/>
        </authorList>
    </citation>
    <scope>NUCLEOTIDE SEQUENCE</scope>
</reference>
<dbReference type="Proteomes" id="UP001295423">
    <property type="component" value="Unassembled WGS sequence"/>
</dbReference>
<feature type="region of interest" description="Disordered" evidence="1">
    <location>
        <begin position="275"/>
        <end position="316"/>
    </location>
</feature>
<keyword evidence="4" id="KW-1185">Reference proteome</keyword>
<evidence type="ECO:0000313" key="3">
    <source>
        <dbReference type="EMBL" id="CAJ1934478.1"/>
    </source>
</evidence>